<dbReference type="InterPro" id="IPR003356">
    <property type="entry name" value="DNA_methylase_A-5"/>
</dbReference>
<dbReference type="InterPro" id="IPR029063">
    <property type="entry name" value="SAM-dependent_MTases_sf"/>
</dbReference>
<dbReference type="PANTHER" id="PTHR42998">
    <property type="entry name" value="TYPE I RESTRICTION ENZYME HINDVIIP M PROTEIN-RELATED"/>
    <property type="match status" value="1"/>
</dbReference>
<keyword evidence="8" id="KW-0175">Coiled coil</keyword>
<dbReference type="EC" id="2.1.1.72" evidence="2"/>
<keyword evidence="12" id="KW-1185">Reference proteome</keyword>
<dbReference type="InterPro" id="IPR052916">
    <property type="entry name" value="Type-I_RE_MTase_Subunit"/>
</dbReference>
<comment type="caution">
    <text evidence="11">The sequence shown here is derived from an EMBL/GenBank/DDBJ whole genome shotgun (WGS) entry which is preliminary data.</text>
</comment>
<dbReference type="Gene3D" id="1.20.1260.30">
    <property type="match status" value="1"/>
</dbReference>
<evidence type="ECO:0000313" key="11">
    <source>
        <dbReference type="EMBL" id="MCQ8105685.1"/>
    </source>
</evidence>
<evidence type="ECO:0000313" key="12">
    <source>
        <dbReference type="Proteomes" id="UP001524499"/>
    </source>
</evidence>
<evidence type="ECO:0000259" key="10">
    <source>
        <dbReference type="Pfam" id="PF12161"/>
    </source>
</evidence>
<dbReference type="Gene3D" id="3.40.50.150">
    <property type="entry name" value="Vaccinia Virus protein VP39"/>
    <property type="match status" value="1"/>
</dbReference>
<evidence type="ECO:0000259" key="9">
    <source>
        <dbReference type="Pfam" id="PF02384"/>
    </source>
</evidence>
<reference evidence="11 12" key="1">
    <citation type="submission" date="2022-07" db="EMBL/GenBank/DDBJ databases">
        <title>Methylomonas rivi sp. nov., Methylomonas rosea sp. nov., Methylomonas aureus sp. nov. and Methylomonas subterranea sp. nov., four novel methanotrophs isolated from a freshwater creek and the deep terrestrial subsurface.</title>
        <authorList>
            <person name="Abin C."/>
            <person name="Sankaranarayanan K."/>
            <person name="Garner C."/>
            <person name="Sindelar R."/>
            <person name="Kotary K."/>
            <person name="Garner R."/>
            <person name="Barclay S."/>
            <person name="Lawson P."/>
            <person name="Krumholz L."/>
        </authorList>
    </citation>
    <scope>NUCLEOTIDE SEQUENCE [LARGE SCALE GENOMIC DNA]</scope>
    <source>
        <strain evidence="11 12">SURF-2</strain>
    </source>
</reference>
<comment type="similarity">
    <text evidence="1">Belongs to the N(4)/N(6)-methyltransferase family.</text>
</comment>
<keyword evidence="5" id="KW-0949">S-adenosyl-L-methionine</keyword>
<sequence>MAQLENIEAIEKRLWKAADTLRSNSELASNEYFLPVMGLIFLRHAYSRYLAIKDDIVAKLPSRGGKTRELTKEDFSQKSAIFLKPEAQFDYLVALTDADDRAEKIIQAMEAIEADYRNLRDQLPKQEYRTIPNEVLGQLLRGLNPDELKKATGDIFGRIYEYFLTAFADQGAHDGGEFFTPVSLVQLIVNVIEPDHGKIFDPVCGSGGMFVQSAHFMEQHQQDPTQLTFYGHEKNRVTTRLAKMNLAVHGLEGNIIGGEPAITYYNDQHDGLFGSADFVMANPPFNVDEVDAEKVKNDPRQN</sequence>
<keyword evidence="3" id="KW-0489">Methyltransferase</keyword>
<evidence type="ECO:0000256" key="5">
    <source>
        <dbReference type="ARBA" id="ARBA00022691"/>
    </source>
</evidence>
<dbReference type="Pfam" id="PF12161">
    <property type="entry name" value="HsdM_N"/>
    <property type="match status" value="1"/>
</dbReference>
<feature type="domain" description="DNA methylase adenine-specific" evidence="9">
    <location>
        <begin position="153"/>
        <end position="300"/>
    </location>
</feature>
<evidence type="ECO:0000256" key="1">
    <source>
        <dbReference type="ARBA" id="ARBA00006594"/>
    </source>
</evidence>
<dbReference type="Pfam" id="PF02384">
    <property type="entry name" value="N6_Mtase"/>
    <property type="match status" value="1"/>
</dbReference>
<dbReference type="EMBL" id="JANIBJ010000035">
    <property type="protein sequence ID" value="MCQ8105685.1"/>
    <property type="molecule type" value="Genomic_DNA"/>
</dbReference>
<proteinExistence type="inferred from homology"/>
<protein>
    <recommendedName>
        <fullName evidence="2">site-specific DNA-methyltransferase (adenine-specific)</fullName>
        <ecNumber evidence="2">2.1.1.72</ecNumber>
    </recommendedName>
</protein>
<comment type="catalytic activity">
    <reaction evidence="7">
        <text>a 2'-deoxyadenosine in DNA + S-adenosyl-L-methionine = an N(6)-methyl-2'-deoxyadenosine in DNA + S-adenosyl-L-homocysteine + H(+)</text>
        <dbReference type="Rhea" id="RHEA:15197"/>
        <dbReference type="Rhea" id="RHEA-COMP:12418"/>
        <dbReference type="Rhea" id="RHEA-COMP:12419"/>
        <dbReference type="ChEBI" id="CHEBI:15378"/>
        <dbReference type="ChEBI" id="CHEBI:57856"/>
        <dbReference type="ChEBI" id="CHEBI:59789"/>
        <dbReference type="ChEBI" id="CHEBI:90615"/>
        <dbReference type="ChEBI" id="CHEBI:90616"/>
        <dbReference type="EC" id="2.1.1.72"/>
    </reaction>
</comment>
<feature type="domain" description="N6 adenine-specific DNA methyltransferase N-terminal" evidence="10">
    <location>
        <begin position="10"/>
        <end position="141"/>
    </location>
</feature>
<dbReference type="InterPro" id="IPR022749">
    <property type="entry name" value="D12N6_MeTrfase_N"/>
</dbReference>
<accession>A0ABT1TJP5</accession>
<dbReference type="InterPro" id="IPR038333">
    <property type="entry name" value="T1MK-like_N_sf"/>
</dbReference>
<evidence type="ECO:0000256" key="6">
    <source>
        <dbReference type="ARBA" id="ARBA00022747"/>
    </source>
</evidence>
<dbReference type="PANTHER" id="PTHR42998:SF1">
    <property type="entry name" value="TYPE I RESTRICTION ENZYME HINDI METHYLASE SUBUNIT"/>
    <property type="match status" value="1"/>
</dbReference>
<feature type="coiled-coil region" evidence="8">
    <location>
        <begin position="95"/>
        <end position="129"/>
    </location>
</feature>
<evidence type="ECO:0000256" key="2">
    <source>
        <dbReference type="ARBA" id="ARBA00011900"/>
    </source>
</evidence>
<evidence type="ECO:0000256" key="4">
    <source>
        <dbReference type="ARBA" id="ARBA00022679"/>
    </source>
</evidence>
<dbReference type="Proteomes" id="UP001524499">
    <property type="component" value="Unassembled WGS sequence"/>
</dbReference>
<evidence type="ECO:0000256" key="7">
    <source>
        <dbReference type="ARBA" id="ARBA00047942"/>
    </source>
</evidence>
<dbReference type="PRINTS" id="PR00507">
    <property type="entry name" value="N12N6MTFRASE"/>
</dbReference>
<gene>
    <name evidence="11" type="ORF">NP590_16350</name>
</gene>
<dbReference type="RefSeq" id="WP_256603702.1">
    <property type="nucleotide sequence ID" value="NZ_JANIBJ010000035.1"/>
</dbReference>
<organism evidence="11 12">
    <name type="scientific">Methylomonas subterranea</name>
    <dbReference type="NCBI Taxonomy" id="2952225"/>
    <lineage>
        <taxon>Bacteria</taxon>
        <taxon>Pseudomonadati</taxon>
        <taxon>Pseudomonadota</taxon>
        <taxon>Gammaproteobacteria</taxon>
        <taxon>Methylococcales</taxon>
        <taxon>Methylococcaceae</taxon>
        <taxon>Methylomonas</taxon>
    </lineage>
</organism>
<keyword evidence="6" id="KW-0680">Restriction system</keyword>
<name>A0ABT1TJP5_9GAMM</name>
<dbReference type="SUPFAM" id="SSF53335">
    <property type="entry name" value="S-adenosyl-L-methionine-dependent methyltransferases"/>
    <property type="match status" value="1"/>
</dbReference>
<evidence type="ECO:0000256" key="3">
    <source>
        <dbReference type="ARBA" id="ARBA00022603"/>
    </source>
</evidence>
<evidence type="ECO:0000256" key="8">
    <source>
        <dbReference type="SAM" id="Coils"/>
    </source>
</evidence>
<keyword evidence="4" id="KW-0808">Transferase</keyword>